<dbReference type="InterPro" id="IPR013830">
    <property type="entry name" value="SGNH_hydro"/>
</dbReference>
<organism evidence="3 4">
    <name type="scientific">Streptomyces muensis</name>
    <dbReference type="NCBI Taxonomy" id="1077944"/>
    <lineage>
        <taxon>Bacteria</taxon>
        <taxon>Bacillati</taxon>
        <taxon>Actinomycetota</taxon>
        <taxon>Actinomycetes</taxon>
        <taxon>Kitasatosporales</taxon>
        <taxon>Streptomycetaceae</taxon>
        <taxon>Streptomyces</taxon>
    </lineage>
</organism>
<keyword evidence="4" id="KW-1185">Reference proteome</keyword>
<dbReference type="AlphaFoldDB" id="A0A9X1PTK9"/>
<dbReference type="Gene3D" id="3.40.50.1110">
    <property type="entry name" value="SGNH hydrolase"/>
    <property type="match status" value="1"/>
</dbReference>
<name>A0A9X1PTK9_STRM4</name>
<dbReference type="RefSeq" id="WP_234760569.1">
    <property type="nucleotide sequence ID" value="NZ_JAKEIP010000004.1"/>
</dbReference>
<feature type="region of interest" description="Disordered" evidence="1">
    <location>
        <begin position="233"/>
        <end position="266"/>
    </location>
</feature>
<sequence length="337" mass="36293">MPTAFIRLTAETAAGVRLRLITEATRLEIRLAVQRFHFVGAPSFEVFAELIDGDTVHTLPVAGGIAGLDLQTDKVEREEGEVQTLVFDGLPGGRRLLEVWLPHSAVVDFHGVRADAPVDSAGQDERPHWINYGSSISHNLSVPHPTGTWQAVAARELGWRATNLGFAGNAMLDPFVARAIRDTPADVISLKLGINLVNFDSMTLRTFRPAVHGFLDTIREGQAAPRIVVISPISSPPLEHSPGPSGPDETGLRIAPAPGDSPHGGDSLTLVRIRAALEAIVEERRADDPAIEYLDGRTLLSESDDAAGLMPDGLHPGETGTRLMGERFAAYIRGQQK</sequence>
<proteinExistence type="predicted"/>
<dbReference type="EMBL" id="JAKEIP010000004">
    <property type="protein sequence ID" value="MCF1592280.1"/>
    <property type="molecule type" value="Genomic_DNA"/>
</dbReference>
<dbReference type="Proteomes" id="UP001139384">
    <property type="component" value="Unassembled WGS sequence"/>
</dbReference>
<dbReference type="Gene3D" id="2.60.120.260">
    <property type="entry name" value="Galactose-binding domain-like"/>
    <property type="match status" value="1"/>
</dbReference>
<accession>A0A9X1PTK9</accession>
<dbReference type="SUPFAM" id="SSF52266">
    <property type="entry name" value="SGNH hydrolase"/>
    <property type="match status" value="1"/>
</dbReference>
<comment type="caution">
    <text evidence="3">The sequence shown here is derived from an EMBL/GenBank/DDBJ whole genome shotgun (WGS) entry which is preliminary data.</text>
</comment>
<protein>
    <submittedName>
        <fullName evidence="3">GDSL-type esterase/lipase family protein</fullName>
    </submittedName>
</protein>
<evidence type="ECO:0000259" key="2">
    <source>
        <dbReference type="Pfam" id="PF13472"/>
    </source>
</evidence>
<reference evidence="3" key="1">
    <citation type="submission" date="2022-01" db="EMBL/GenBank/DDBJ databases">
        <title>Draft Genome Sequences of Seven Type Strains of the Genus Streptomyces.</title>
        <authorList>
            <person name="Aziz S."/>
            <person name="Coretto E."/>
            <person name="Chronakova A."/>
            <person name="Sproer C."/>
            <person name="Huber K."/>
            <person name="Nouioui I."/>
            <person name="Gross H."/>
        </authorList>
    </citation>
    <scope>NUCLEOTIDE SEQUENCE</scope>
    <source>
        <strain evidence="3">DSM 103493</strain>
    </source>
</reference>
<evidence type="ECO:0000313" key="3">
    <source>
        <dbReference type="EMBL" id="MCF1592280.1"/>
    </source>
</evidence>
<gene>
    <name evidence="3" type="ORF">L0P92_01665</name>
</gene>
<dbReference type="Pfam" id="PF13472">
    <property type="entry name" value="Lipase_GDSL_2"/>
    <property type="match status" value="1"/>
</dbReference>
<evidence type="ECO:0000313" key="4">
    <source>
        <dbReference type="Proteomes" id="UP001139384"/>
    </source>
</evidence>
<dbReference type="InterPro" id="IPR036514">
    <property type="entry name" value="SGNH_hydro_sf"/>
</dbReference>
<evidence type="ECO:0000256" key="1">
    <source>
        <dbReference type="SAM" id="MobiDB-lite"/>
    </source>
</evidence>
<feature type="domain" description="SGNH hydrolase-type esterase" evidence="2">
    <location>
        <begin position="133"/>
        <end position="322"/>
    </location>
</feature>